<dbReference type="AlphaFoldDB" id="A0A226X6W3"/>
<organism evidence="1 2">
    <name type="scientific">Caballeronia sordidicola</name>
    <name type="common">Burkholderia sordidicola</name>
    <dbReference type="NCBI Taxonomy" id="196367"/>
    <lineage>
        <taxon>Bacteria</taxon>
        <taxon>Pseudomonadati</taxon>
        <taxon>Pseudomonadota</taxon>
        <taxon>Betaproteobacteria</taxon>
        <taxon>Burkholderiales</taxon>
        <taxon>Burkholderiaceae</taxon>
        <taxon>Caballeronia</taxon>
    </lineage>
</organism>
<dbReference type="Proteomes" id="UP000214720">
    <property type="component" value="Unassembled WGS sequence"/>
</dbReference>
<dbReference type="EMBL" id="MTHB01000054">
    <property type="protein sequence ID" value="OXC78740.1"/>
    <property type="molecule type" value="Genomic_DNA"/>
</dbReference>
<dbReference type="Pfam" id="PF08843">
    <property type="entry name" value="AbiEii"/>
    <property type="match status" value="1"/>
</dbReference>
<accession>A0A226X6W3</accession>
<evidence type="ECO:0000313" key="2">
    <source>
        <dbReference type="Proteomes" id="UP000214720"/>
    </source>
</evidence>
<name>A0A226X6W3_CABSO</name>
<protein>
    <recommendedName>
        <fullName evidence="3">Nucleotidyl transferase AbiEii/AbiGii toxin family protein</fullName>
    </recommendedName>
</protein>
<comment type="caution">
    <text evidence="1">The sequence shown here is derived from an EMBL/GenBank/DDBJ whole genome shotgun (WGS) entry which is preliminary data.</text>
</comment>
<gene>
    <name evidence="1" type="ORF">BSU04_10280</name>
</gene>
<proteinExistence type="predicted"/>
<evidence type="ECO:0000313" key="1">
    <source>
        <dbReference type="EMBL" id="OXC78740.1"/>
    </source>
</evidence>
<evidence type="ECO:0008006" key="3">
    <source>
        <dbReference type="Google" id="ProtNLM"/>
    </source>
</evidence>
<reference evidence="2" key="1">
    <citation type="submission" date="2017-01" db="EMBL/GenBank/DDBJ databases">
        <title>Genome Analysis of Deinococcus marmoris KOPRI26562.</title>
        <authorList>
            <person name="Kim J.H."/>
            <person name="Oh H.-M."/>
        </authorList>
    </citation>
    <scope>NUCLEOTIDE SEQUENCE [LARGE SCALE GENOMIC DNA]</scope>
    <source>
        <strain evidence="2">PAMC 26633</strain>
    </source>
</reference>
<sequence>MIEAQELANWQPYANWSQPWMVEQDYLISRAVALIFADKFLIGQVAMRGGTILHKGHLAPASRYSEDIDLVRIGDRPASSIKKALNRVLKPLFENGPSESILTRVTLAVRNVTMRSQIIRQTYNFDPIDRQSAIGQLKVEANVNEVTPYLPIVPVTMNVPDGKGAIVVIDVPSYGLNEMLGTKLRALLQREHGRDLYDLWRAWEVTQAGGAAVDPTIVGDAFRFYMDREGSKIPQGWVASEVARRMQSPKFTNDMKNYLPLGVAYSPNEAYDVFQDFYLPHLP</sequence>
<dbReference type="InterPro" id="IPR014942">
    <property type="entry name" value="AbiEii"/>
</dbReference>